<dbReference type="OrthoDB" id="3350591at2759"/>
<accession>A0A9P4TUC1</accession>
<sequence length="137" mass="15953">MRFHRAEPRDSNNQKVLEQWISFNSFASRLLGRGVIDWYDFGIWAIEDCLEMRAELSRLPYRVTVVSQWMEHSSAALAEVMRGGDEKISLNRWRYWKRLLERMVLNSGLDEEGKATAIRTADLMGTELKNVQNGTET</sequence>
<organism evidence="1 2">
    <name type="scientific">Tothia fuscella</name>
    <dbReference type="NCBI Taxonomy" id="1048955"/>
    <lineage>
        <taxon>Eukaryota</taxon>
        <taxon>Fungi</taxon>
        <taxon>Dikarya</taxon>
        <taxon>Ascomycota</taxon>
        <taxon>Pezizomycotina</taxon>
        <taxon>Dothideomycetes</taxon>
        <taxon>Pleosporomycetidae</taxon>
        <taxon>Venturiales</taxon>
        <taxon>Cylindrosympodiaceae</taxon>
        <taxon>Tothia</taxon>
    </lineage>
</organism>
<proteinExistence type="predicted"/>
<keyword evidence="2" id="KW-1185">Reference proteome</keyword>
<dbReference type="InterPro" id="IPR022085">
    <property type="entry name" value="OpdG"/>
</dbReference>
<dbReference type="Pfam" id="PF12311">
    <property type="entry name" value="DUF3632"/>
    <property type="match status" value="1"/>
</dbReference>
<evidence type="ECO:0000313" key="2">
    <source>
        <dbReference type="Proteomes" id="UP000800235"/>
    </source>
</evidence>
<dbReference type="EMBL" id="MU007097">
    <property type="protein sequence ID" value="KAF2421540.1"/>
    <property type="molecule type" value="Genomic_DNA"/>
</dbReference>
<evidence type="ECO:0000313" key="1">
    <source>
        <dbReference type="EMBL" id="KAF2421540.1"/>
    </source>
</evidence>
<protein>
    <submittedName>
        <fullName evidence="1">Uncharacterized protein</fullName>
    </submittedName>
</protein>
<dbReference type="PANTHER" id="PTHR38797">
    <property type="entry name" value="NUCLEAR PORE COMPLEX PROTEIN NUP85-RELATED"/>
    <property type="match status" value="1"/>
</dbReference>
<dbReference type="Proteomes" id="UP000800235">
    <property type="component" value="Unassembled WGS sequence"/>
</dbReference>
<comment type="caution">
    <text evidence="1">The sequence shown here is derived from an EMBL/GenBank/DDBJ whole genome shotgun (WGS) entry which is preliminary data.</text>
</comment>
<gene>
    <name evidence="1" type="ORF">EJ08DRAFT_682911</name>
</gene>
<name>A0A9P4TUC1_9PEZI</name>
<dbReference type="PANTHER" id="PTHR38797:SF4">
    <property type="entry name" value="NUCLEAR PORE COMPLEX PROTEIN NUP85"/>
    <property type="match status" value="1"/>
</dbReference>
<reference evidence="1" key="1">
    <citation type="journal article" date="2020" name="Stud. Mycol.">
        <title>101 Dothideomycetes genomes: a test case for predicting lifestyles and emergence of pathogens.</title>
        <authorList>
            <person name="Haridas S."/>
            <person name="Albert R."/>
            <person name="Binder M."/>
            <person name="Bloem J."/>
            <person name="Labutti K."/>
            <person name="Salamov A."/>
            <person name="Andreopoulos B."/>
            <person name="Baker S."/>
            <person name="Barry K."/>
            <person name="Bills G."/>
            <person name="Bluhm B."/>
            <person name="Cannon C."/>
            <person name="Castanera R."/>
            <person name="Culley D."/>
            <person name="Daum C."/>
            <person name="Ezra D."/>
            <person name="Gonzalez J."/>
            <person name="Henrissat B."/>
            <person name="Kuo A."/>
            <person name="Liang C."/>
            <person name="Lipzen A."/>
            <person name="Lutzoni F."/>
            <person name="Magnuson J."/>
            <person name="Mondo S."/>
            <person name="Nolan M."/>
            <person name="Ohm R."/>
            <person name="Pangilinan J."/>
            <person name="Park H.-J."/>
            <person name="Ramirez L."/>
            <person name="Alfaro M."/>
            <person name="Sun H."/>
            <person name="Tritt A."/>
            <person name="Yoshinaga Y."/>
            <person name="Zwiers L.-H."/>
            <person name="Turgeon B."/>
            <person name="Goodwin S."/>
            <person name="Spatafora J."/>
            <person name="Crous P."/>
            <person name="Grigoriev I."/>
        </authorList>
    </citation>
    <scope>NUCLEOTIDE SEQUENCE</scope>
    <source>
        <strain evidence="1">CBS 130266</strain>
    </source>
</reference>
<dbReference type="InterPro" id="IPR053204">
    <property type="entry name" value="Oxopyrrolidines_Biosynth-assoc"/>
</dbReference>
<dbReference type="AlphaFoldDB" id="A0A9P4TUC1"/>